<dbReference type="InterPro" id="IPR010982">
    <property type="entry name" value="Lambda_DNA-bd_dom_sf"/>
</dbReference>
<evidence type="ECO:0000259" key="1">
    <source>
        <dbReference type="PROSITE" id="PS50943"/>
    </source>
</evidence>
<dbReference type="InterPro" id="IPR001387">
    <property type="entry name" value="Cro/C1-type_HTH"/>
</dbReference>
<dbReference type="SUPFAM" id="SSF47413">
    <property type="entry name" value="lambda repressor-like DNA-binding domains"/>
    <property type="match status" value="1"/>
</dbReference>
<evidence type="ECO:0000313" key="2">
    <source>
        <dbReference type="EMBL" id="QHK19378.1"/>
    </source>
</evidence>
<dbReference type="KEGG" id="psey:GU243_06070"/>
<protein>
    <recommendedName>
        <fullName evidence="1">HTH cro/C1-type domain-containing protein</fullName>
    </recommendedName>
</protein>
<dbReference type="PROSITE" id="PS50943">
    <property type="entry name" value="HTH_CROC1"/>
    <property type="match status" value="1"/>
</dbReference>
<name>A0A6P1NJ52_9MICC</name>
<dbReference type="EMBL" id="CP047898">
    <property type="protein sequence ID" value="QHK19378.1"/>
    <property type="molecule type" value="Genomic_DNA"/>
</dbReference>
<feature type="domain" description="HTH cro/C1-type" evidence="1">
    <location>
        <begin position="22"/>
        <end position="73"/>
    </location>
</feature>
<reference evidence="2 3" key="1">
    <citation type="submission" date="2020-01" db="EMBL/GenBank/DDBJ databases">
        <title>Pseudarthrobacter psychrotolerans sp. nov., isolated from antarctic soil.</title>
        <authorList>
            <person name="Shin Y."/>
            <person name="Park W."/>
        </authorList>
    </citation>
    <scope>NUCLEOTIDE SEQUENCE [LARGE SCALE GENOMIC DNA]</scope>
    <source>
        <strain evidence="2 3">YJ56</strain>
    </source>
</reference>
<dbReference type="GO" id="GO:0003677">
    <property type="term" value="F:DNA binding"/>
    <property type="evidence" value="ECO:0007669"/>
    <property type="project" value="InterPro"/>
</dbReference>
<proteinExistence type="predicted"/>
<dbReference type="AlphaFoldDB" id="A0A6P1NJ52"/>
<dbReference type="Proteomes" id="UP000464186">
    <property type="component" value="Chromosome"/>
</dbReference>
<accession>A0A6P1NJ52</accession>
<evidence type="ECO:0000313" key="3">
    <source>
        <dbReference type="Proteomes" id="UP000464186"/>
    </source>
</evidence>
<gene>
    <name evidence="2" type="ORF">GU243_06070</name>
</gene>
<sequence>MADVKTVEQIIGENVKTFRVEMSQSELGHKLGELLGKPWSAQIVSRAEQGKRAFVASEILALAQILGCSVPALFRRYDSGDVAVSDKFVLSSDALFALTQAITDDHLRRSVVATLARLEQARSQGEQVETSLTALKNELMKATSNLTSTVRADGLDSLLDVPDA</sequence>
<dbReference type="CDD" id="cd00093">
    <property type="entry name" value="HTH_XRE"/>
    <property type="match status" value="1"/>
</dbReference>
<keyword evidence="3" id="KW-1185">Reference proteome</keyword>
<dbReference type="Gene3D" id="1.10.260.40">
    <property type="entry name" value="lambda repressor-like DNA-binding domains"/>
    <property type="match status" value="1"/>
</dbReference>
<organism evidence="2 3">
    <name type="scientific">Pseudarthrobacter psychrotolerans</name>
    <dbReference type="NCBI Taxonomy" id="2697569"/>
    <lineage>
        <taxon>Bacteria</taxon>
        <taxon>Bacillati</taxon>
        <taxon>Actinomycetota</taxon>
        <taxon>Actinomycetes</taxon>
        <taxon>Micrococcales</taxon>
        <taxon>Micrococcaceae</taxon>
        <taxon>Pseudarthrobacter</taxon>
    </lineage>
</organism>